<dbReference type="PANTHER" id="PTHR38790">
    <property type="entry name" value="2EXR DOMAIN-CONTAINING PROTEIN-RELATED"/>
    <property type="match status" value="1"/>
</dbReference>
<evidence type="ECO:0000313" key="3">
    <source>
        <dbReference type="Proteomes" id="UP000800235"/>
    </source>
</evidence>
<name>A0A9P4U3N5_9PEZI</name>
<feature type="domain" description="DUF7730" evidence="1">
    <location>
        <begin position="20"/>
        <end position="212"/>
    </location>
</feature>
<comment type="caution">
    <text evidence="2">The sequence shown here is derived from an EMBL/GenBank/DDBJ whole genome shotgun (WGS) entry which is preliminary data.</text>
</comment>
<dbReference type="OrthoDB" id="4757095at2759"/>
<reference evidence="2" key="1">
    <citation type="journal article" date="2020" name="Stud. Mycol.">
        <title>101 Dothideomycetes genomes: a test case for predicting lifestyles and emergence of pathogens.</title>
        <authorList>
            <person name="Haridas S."/>
            <person name="Albert R."/>
            <person name="Binder M."/>
            <person name="Bloem J."/>
            <person name="Labutti K."/>
            <person name="Salamov A."/>
            <person name="Andreopoulos B."/>
            <person name="Baker S."/>
            <person name="Barry K."/>
            <person name="Bills G."/>
            <person name="Bluhm B."/>
            <person name="Cannon C."/>
            <person name="Castanera R."/>
            <person name="Culley D."/>
            <person name="Daum C."/>
            <person name="Ezra D."/>
            <person name="Gonzalez J."/>
            <person name="Henrissat B."/>
            <person name="Kuo A."/>
            <person name="Liang C."/>
            <person name="Lipzen A."/>
            <person name="Lutzoni F."/>
            <person name="Magnuson J."/>
            <person name="Mondo S."/>
            <person name="Nolan M."/>
            <person name="Ohm R."/>
            <person name="Pangilinan J."/>
            <person name="Park H.-J."/>
            <person name="Ramirez L."/>
            <person name="Alfaro M."/>
            <person name="Sun H."/>
            <person name="Tritt A."/>
            <person name="Yoshinaga Y."/>
            <person name="Zwiers L.-H."/>
            <person name="Turgeon B."/>
            <person name="Goodwin S."/>
            <person name="Spatafora J."/>
            <person name="Crous P."/>
            <person name="Grigoriev I."/>
        </authorList>
    </citation>
    <scope>NUCLEOTIDE SEQUENCE</scope>
    <source>
        <strain evidence="2">CBS 130266</strain>
    </source>
</reference>
<dbReference type="AlphaFoldDB" id="A0A9P4U3N5"/>
<dbReference type="Pfam" id="PF24864">
    <property type="entry name" value="DUF7730"/>
    <property type="match status" value="1"/>
</dbReference>
<evidence type="ECO:0000259" key="1">
    <source>
        <dbReference type="Pfam" id="PF24864"/>
    </source>
</evidence>
<sequence length="343" mass="39601">MPTKHPMKKPIIHKKKKQLGFLGLPGELRNQIYRYHYEIVPLVELLKKDAPHIIGPAHSSDVVDKQPGYLSTTPKIRCGKFLGKFNRVEGMSTNWSESISGLHITNKQIYRECISFLYRSIAIFAQSSKYLNNFLTVVPTAKLKAITRLQLDHQTYGPPRHEEYNVFQKKYEISWDKSCKLAVHNLPNLRRLQININILDVPFRFLFTETWVQPFLHFAQLKHLEHVSVALYSWERMSTKMLLTDPINWQYYPPGYVQTLAQQHEAVVDIHALFGKAISMKILGYCDDCALEAYRKAALGKYRHWSHPSGMGLPTQDVEAAEKEKHEIGECLATRRSLEGVKS</sequence>
<dbReference type="Proteomes" id="UP000800235">
    <property type="component" value="Unassembled WGS sequence"/>
</dbReference>
<organism evidence="2 3">
    <name type="scientific">Tothia fuscella</name>
    <dbReference type="NCBI Taxonomy" id="1048955"/>
    <lineage>
        <taxon>Eukaryota</taxon>
        <taxon>Fungi</taxon>
        <taxon>Dikarya</taxon>
        <taxon>Ascomycota</taxon>
        <taxon>Pezizomycotina</taxon>
        <taxon>Dothideomycetes</taxon>
        <taxon>Pleosporomycetidae</taxon>
        <taxon>Venturiales</taxon>
        <taxon>Cylindrosympodiaceae</taxon>
        <taxon>Tothia</taxon>
    </lineage>
</organism>
<proteinExistence type="predicted"/>
<dbReference type="InterPro" id="IPR056632">
    <property type="entry name" value="DUF7730"/>
</dbReference>
<evidence type="ECO:0000313" key="2">
    <source>
        <dbReference type="EMBL" id="KAF2435127.1"/>
    </source>
</evidence>
<keyword evidence="3" id="KW-1185">Reference proteome</keyword>
<accession>A0A9P4U3N5</accession>
<gene>
    <name evidence="2" type="ORF">EJ08DRAFT_693018</name>
</gene>
<dbReference type="PANTHER" id="PTHR38790:SF8">
    <property type="entry name" value="F-BOX DOMAIN-CONTAINING PROTEIN"/>
    <property type="match status" value="1"/>
</dbReference>
<dbReference type="EMBL" id="MU007014">
    <property type="protein sequence ID" value="KAF2435127.1"/>
    <property type="molecule type" value="Genomic_DNA"/>
</dbReference>
<protein>
    <recommendedName>
        <fullName evidence="1">DUF7730 domain-containing protein</fullName>
    </recommendedName>
</protein>